<keyword evidence="4" id="KW-1185">Reference proteome</keyword>
<evidence type="ECO:0000313" key="4">
    <source>
        <dbReference type="Proteomes" id="UP000053257"/>
    </source>
</evidence>
<keyword evidence="2" id="KW-0472">Membrane</keyword>
<feature type="compositionally biased region" description="Basic and acidic residues" evidence="1">
    <location>
        <begin position="304"/>
        <end position="316"/>
    </location>
</feature>
<feature type="compositionally biased region" description="Low complexity" evidence="1">
    <location>
        <begin position="256"/>
        <end position="270"/>
    </location>
</feature>
<evidence type="ECO:0000256" key="2">
    <source>
        <dbReference type="SAM" id="Phobius"/>
    </source>
</evidence>
<dbReference type="EMBL" id="KN840560">
    <property type="protein sequence ID" value="KIP04872.1"/>
    <property type="molecule type" value="Genomic_DNA"/>
</dbReference>
<feature type="compositionally biased region" description="Pro residues" evidence="1">
    <location>
        <begin position="198"/>
        <end position="207"/>
    </location>
</feature>
<feature type="region of interest" description="Disordered" evidence="1">
    <location>
        <begin position="198"/>
        <end position="234"/>
    </location>
</feature>
<organism evidence="3 4">
    <name type="scientific">Phlebiopsis gigantea (strain 11061_1 CR5-6)</name>
    <name type="common">White-rot fungus</name>
    <name type="synonym">Peniophora gigantea</name>
    <dbReference type="NCBI Taxonomy" id="745531"/>
    <lineage>
        <taxon>Eukaryota</taxon>
        <taxon>Fungi</taxon>
        <taxon>Dikarya</taxon>
        <taxon>Basidiomycota</taxon>
        <taxon>Agaricomycotina</taxon>
        <taxon>Agaricomycetes</taxon>
        <taxon>Polyporales</taxon>
        <taxon>Phanerochaetaceae</taxon>
        <taxon>Phlebiopsis</taxon>
    </lineage>
</organism>
<dbReference type="STRING" id="745531.A0A0C3S489"/>
<dbReference type="OrthoDB" id="2504001at2759"/>
<sequence>MSAGSVLRYTPHEEPDLDVPYTLKPFFKEDVWAQRIPVITRTASRYYKKGIEWVWLIVGSSALLAVPIAVYFVALHNLPEDADDKKEDDDDHDHHFFHWGGFDRVWKARVISLAVWFALMLLVFVPMHLWKKKGKTTVNTLIQKWEAEDRAVLPAGAPYPTLKMKMPGIISKSIKIAVSIPPGPAPSMSMYQPGAPVPPYLANPPSDPEAANFYKPPQQQSPPAQWGPPSAGYTNQGYGGAPSYNAQAGYGGAPGYNGAAQAGYNSAPGYSGPGPQGPPPGLPLYNARDEQVPGYGAGFPNPHTTDEKSPFEDVKV</sequence>
<keyword evidence="2" id="KW-1133">Transmembrane helix</keyword>
<evidence type="ECO:0000313" key="3">
    <source>
        <dbReference type="EMBL" id="KIP04872.1"/>
    </source>
</evidence>
<protein>
    <submittedName>
        <fullName evidence="3">Uncharacterized protein</fullName>
    </submittedName>
</protein>
<name>A0A0C3S489_PHLG1</name>
<feature type="region of interest" description="Disordered" evidence="1">
    <location>
        <begin position="255"/>
        <end position="316"/>
    </location>
</feature>
<dbReference type="HOGENOM" id="CLU_085148_0_0_1"/>
<accession>A0A0C3S489</accession>
<feature type="transmembrane region" description="Helical" evidence="2">
    <location>
        <begin position="53"/>
        <end position="74"/>
    </location>
</feature>
<feature type="transmembrane region" description="Helical" evidence="2">
    <location>
        <begin position="106"/>
        <end position="125"/>
    </location>
</feature>
<proteinExistence type="predicted"/>
<reference evidence="3 4" key="1">
    <citation type="journal article" date="2014" name="PLoS Genet.">
        <title>Analysis of the Phlebiopsis gigantea genome, transcriptome and secretome provides insight into its pioneer colonization strategies of wood.</title>
        <authorList>
            <person name="Hori C."/>
            <person name="Ishida T."/>
            <person name="Igarashi K."/>
            <person name="Samejima M."/>
            <person name="Suzuki H."/>
            <person name="Master E."/>
            <person name="Ferreira P."/>
            <person name="Ruiz-Duenas F.J."/>
            <person name="Held B."/>
            <person name="Canessa P."/>
            <person name="Larrondo L.F."/>
            <person name="Schmoll M."/>
            <person name="Druzhinina I.S."/>
            <person name="Kubicek C.P."/>
            <person name="Gaskell J.A."/>
            <person name="Kersten P."/>
            <person name="St John F."/>
            <person name="Glasner J."/>
            <person name="Sabat G."/>
            <person name="Splinter BonDurant S."/>
            <person name="Syed K."/>
            <person name="Yadav J."/>
            <person name="Mgbeahuruike A.C."/>
            <person name="Kovalchuk A."/>
            <person name="Asiegbu F.O."/>
            <person name="Lackner G."/>
            <person name="Hoffmeister D."/>
            <person name="Rencoret J."/>
            <person name="Gutierrez A."/>
            <person name="Sun H."/>
            <person name="Lindquist E."/>
            <person name="Barry K."/>
            <person name="Riley R."/>
            <person name="Grigoriev I.V."/>
            <person name="Henrissat B."/>
            <person name="Kues U."/>
            <person name="Berka R.M."/>
            <person name="Martinez A.T."/>
            <person name="Covert S.F."/>
            <person name="Blanchette R.A."/>
            <person name="Cullen D."/>
        </authorList>
    </citation>
    <scope>NUCLEOTIDE SEQUENCE [LARGE SCALE GENOMIC DNA]</scope>
    <source>
        <strain evidence="3 4">11061_1 CR5-6</strain>
    </source>
</reference>
<keyword evidence="2" id="KW-0812">Transmembrane</keyword>
<evidence type="ECO:0000256" key="1">
    <source>
        <dbReference type="SAM" id="MobiDB-lite"/>
    </source>
</evidence>
<gene>
    <name evidence="3" type="ORF">PHLGIDRAFT_25387</name>
</gene>
<dbReference type="AlphaFoldDB" id="A0A0C3S489"/>
<dbReference type="Proteomes" id="UP000053257">
    <property type="component" value="Unassembled WGS sequence"/>
</dbReference>